<organism evidence="7 8">
    <name type="scientific">Facklamia miroungae</name>
    <dbReference type="NCBI Taxonomy" id="120956"/>
    <lineage>
        <taxon>Bacteria</taxon>
        <taxon>Bacillati</taxon>
        <taxon>Bacillota</taxon>
        <taxon>Bacilli</taxon>
        <taxon>Lactobacillales</taxon>
        <taxon>Aerococcaceae</taxon>
        <taxon>Facklamia</taxon>
    </lineage>
</organism>
<evidence type="ECO:0000256" key="3">
    <source>
        <dbReference type="ARBA" id="ARBA00022989"/>
    </source>
</evidence>
<evidence type="ECO:0000256" key="2">
    <source>
        <dbReference type="ARBA" id="ARBA00022692"/>
    </source>
</evidence>
<feature type="transmembrane region" description="Helical" evidence="5">
    <location>
        <begin position="290"/>
        <end position="314"/>
    </location>
</feature>
<evidence type="ECO:0000313" key="7">
    <source>
        <dbReference type="EMBL" id="SDG01582.1"/>
    </source>
</evidence>
<keyword evidence="8" id="KW-1185">Reference proteome</keyword>
<feature type="domain" description="ABC-2 type transporter transmembrane" evidence="6">
    <location>
        <begin position="24"/>
        <end position="398"/>
    </location>
</feature>
<feature type="transmembrane region" description="Helical" evidence="5">
    <location>
        <begin position="256"/>
        <end position="278"/>
    </location>
</feature>
<dbReference type="OrthoDB" id="9771731at2"/>
<name>A0A1G7QSU2_9LACT</name>
<dbReference type="Pfam" id="PF12698">
    <property type="entry name" value="ABC2_membrane_3"/>
    <property type="match status" value="1"/>
</dbReference>
<evidence type="ECO:0000256" key="4">
    <source>
        <dbReference type="ARBA" id="ARBA00023136"/>
    </source>
</evidence>
<feature type="transmembrane region" description="Helical" evidence="5">
    <location>
        <begin position="210"/>
        <end position="231"/>
    </location>
</feature>
<dbReference type="InterPro" id="IPR052902">
    <property type="entry name" value="ABC-2_transporter"/>
</dbReference>
<dbReference type="EMBL" id="FNCK01000002">
    <property type="protein sequence ID" value="SDG01582.1"/>
    <property type="molecule type" value="Genomic_DNA"/>
</dbReference>
<keyword evidence="3 5" id="KW-1133">Transmembrane helix</keyword>
<evidence type="ECO:0000256" key="5">
    <source>
        <dbReference type="SAM" id="Phobius"/>
    </source>
</evidence>
<dbReference type="Proteomes" id="UP000199708">
    <property type="component" value="Unassembled WGS sequence"/>
</dbReference>
<keyword evidence="2 5" id="KW-0812">Transmembrane</keyword>
<evidence type="ECO:0000256" key="1">
    <source>
        <dbReference type="ARBA" id="ARBA00004141"/>
    </source>
</evidence>
<feature type="transmembrane region" description="Helical" evidence="5">
    <location>
        <begin position="20"/>
        <end position="42"/>
    </location>
</feature>
<feature type="transmembrane region" description="Helical" evidence="5">
    <location>
        <begin position="320"/>
        <end position="339"/>
    </location>
</feature>
<comment type="subcellular location">
    <subcellularLocation>
        <location evidence="1">Membrane</location>
        <topology evidence="1">Multi-pass membrane protein</topology>
    </subcellularLocation>
</comment>
<keyword evidence="4 5" id="KW-0472">Membrane</keyword>
<dbReference type="RefSeq" id="WP_090289288.1">
    <property type="nucleotide sequence ID" value="NZ_FNCK01000002.1"/>
</dbReference>
<dbReference type="InterPro" id="IPR013525">
    <property type="entry name" value="ABC2_TM"/>
</dbReference>
<evidence type="ECO:0000259" key="6">
    <source>
        <dbReference type="Pfam" id="PF12698"/>
    </source>
</evidence>
<dbReference type="AlphaFoldDB" id="A0A1G7QSU2"/>
<dbReference type="STRING" id="120956.SAMN05421791_102206"/>
<dbReference type="GO" id="GO:0140359">
    <property type="term" value="F:ABC-type transporter activity"/>
    <property type="evidence" value="ECO:0007669"/>
    <property type="project" value="InterPro"/>
</dbReference>
<sequence length="409" mass="46086">MFKHILTYTPKLFYRSMEGALYGILFPIAFAIVINLALSNILNTGSNLDPIRVALVIEGNQIEEQLAKETFSHIAKEGLDYDKKIQNDQNKKEVKYIAYQQVTNLDEGRKLSESEQILATIKIDNHNFANKMSIEINPAFKNSYRSSVLYTILESYGLLSQGVSNQLVNHHNAGESKSDGQDNNFKLAGLSPGEMIKERTRKKNTSSNSVFYYATFGYLCIFFMTMGTSIIEENEAYHSAQALRMTTTPINKFKRFLATFIGRGIPCLLVNYIVLLIFKIFHAPIGIDYLRILILSTLGVILGLLLGTTSAAIFKRNQGLYNVVSVLLPLLFSFLAGMMSDSVKILVNQKAAWINKINPVTLISDSLYYLNNYPNYNHFNQNILIIIGIIIICMIGTYLGLRRTDYASL</sequence>
<dbReference type="PANTHER" id="PTHR43027">
    <property type="entry name" value="DOXORUBICIN RESISTANCE ABC TRANSPORTER PERMEASE PROTEIN DRRC-RELATED"/>
    <property type="match status" value="1"/>
</dbReference>
<reference evidence="7 8" key="1">
    <citation type="submission" date="2016-10" db="EMBL/GenBank/DDBJ databases">
        <authorList>
            <person name="de Groot N.N."/>
        </authorList>
    </citation>
    <scope>NUCLEOTIDE SEQUENCE [LARGE SCALE GENOMIC DNA]</scope>
    <source>
        <strain evidence="7 8">ATCC BAA-466</strain>
    </source>
</reference>
<feature type="transmembrane region" description="Helical" evidence="5">
    <location>
        <begin position="382"/>
        <end position="401"/>
    </location>
</feature>
<evidence type="ECO:0000313" key="8">
    <source>
        <dbReference type="Proteomes" id="UP000199708"/>
    </source>
</evidence>
<dbReference type="PANTHER" id="PTHR43027:SF1">
    <property type="entry name" value="DOXORUBICIN RESISTANCE ABC TRANSPORTER PERMEASE PROTEIN DRRC-RELATED"/>
    <property type="match status" value="1"/>
</dbReference>
<proteinExistence type="predicted"/>
<gene>
    <name evidence="7" type="ORF">SAMN05421791_102206</name>
</gene>
<dbReference type="GO" id="GO:0016020">
    <property type="term" value="C:membrane"/>
    <property type="evidence" value="ECO:0007669"/>
    <property type="project" value="UniProtKB-SubCell"/>
</dbReference>
<protein>
    <submittedName>
        <fullName evidence="7">ABC-2 family transporter protein</fullName>
    </submittedName>
</protein>
<accession>A0A1G7QSU2</accession>